<sequence length="513" mass="59697">MAELISIVVPVYNAAPFLHSCLQSIKKQTYPSFEVIMINDGSTDESEFILSKYAQEDSRFLLYNQENHGLGYTRNRGISLSTGKYIYFLDSDDELPKNALQSLIDEIVKYDAEFAVGKVLRYNEERKYVPIRHLEFNLYHSKEVTNLKDKPELLQDSIACNKLWKKDFLVAHQLLFSVGKYYEDLNFTLKAAVLANKIAITTENVYYWRVRNEESASSITQQQMKLKNTLDRLDALEENRLWLEKINAAQSIVEENHLKSLLDVVRLHAIKYTLTDYAERKQWEERVYSFLHKIPPKIANRLPKKEKIIYDMIMSKSFKELELFSQVFTNSETNPLVKQINNTFIVPIGNTKYDITSELKPTMIVTSINYANQWNMEGKLTIPKASSEIQGHVYALGRKSKRESVVGQLKYLPDSDRHNVYPFEEQRFMFQLNSDEFAGEDTYDFYFKLDGNEKVQKPARIRIIHTVNNSSSVVMNGKSFTLYRTVQGNLSLTVNKNSFLKESVKKVLRFMKK</sequence>
<dbReference type="InterPro" id="IPR001173">
    <property type="entry name" value="Glyco_trans_2-like"/>
</dbReference>
<evidence type="ECO:0000256" key="2">
    <source>
        <dbReference type="ARBA" id="ARBA00022676"/>
    </source>
</evidence>
<dbReference type="Pfam" id="PF00535">
    <property type="entry name" value="Glycos_transf_2"/>
    <property type="match status" value="1"/>
</dbReference>
<proteinExistence type="inferred from homology"/>
<dbReference type="GO" id="GO:0016757">
    <property type="term" value="F:glycosyltransferase activity"/>
    <property type="evidence" value="ECO:0007669"/>
    <property type="project" value="UniProtKB-KW"/>
</dbReference>
<organism evidence="5 6">
    <name type="scientific">Lysinibacillus halotolerans</name>
    <dbReference type="NCBI Taxonomy" id="1368476"/>
    <lineage>
        <taxon>Bacteria</taxon>
        <taxon>Bacillati</taxon>
        <taxon>Bacillota</taxon>
        <taxon>Bacilli</taxon>
        <taxon>Bacillales</taxon>
        <taxon>Bacillaceae</taxon>
        <taxon>Lysinibacillus</taxon>
    </lineage>
</organism>
<evidence type="ECO:0000313" key="5">
    <source>
        <dbReference type="EMBL" id="RND01827.1"/>
    </source>
</evidence>
<dbReference type="SUPFAM" id="SSF53448">
    <property type="entry name" value="Nucleotide-diphospho-sugar transferases"/>
    <property type="match status" value="1"/>
</dbReference>
<dbReference type="PANTHER" id="PTHR22916:SF51">
    <property type="entry name" value="GLYCOSYLTRANSFERASE EPSH-RELATED"/>
    <property type="match status" value="1"/>
</dbReference>
<evidence type="ECO:0000259" key="4">
    <source>
        <dbReference type="Pfam" id="PF00535"/>
    </source>
</evidence>
<dbReference type="AlphaFoldDB" id="A0A3M8HHG6"/>
<feature type="domain" description="Glycosyltransferase 2-like" evidence="4">
    <location>
        <begin position="6"/>
        <end position="163"/>
    </location>
</feature>
<dbReference type="EMBL" id="RHLQ01000001">
    <property type="protein sequence ID" value="RND01827.1"/>
    <property type="molecule type" value="Genomic_DNA"/>
</dbReference>
<keyword evidence="2" id="KW-0328">Glycosyltransferase</keyword>
<evidence type="ECO:0000256" key="1">
    <source>
        <dbReference type="ARBA" id="ARBA00006739"/>
    </source>
</evidence>
<evidence type="ECO:0000313" key="6">
    <source>
        <dbReference type="Proteomes" id="UP000279909"/>
    </source>
</evidence>
<gene>
    <name evidence="5" type="ORF">EC501_01300</name>
</gene>
<comment type="similarity">
    <text evidence="1">Belongs to the glycosyltransferase 2 family.</text>
</comment>
<protein>
    <submittedName>
        <fullName evidence="5">Glycosyltransferase family 2 protein</fullName>
    </submittedName>
</protein>
<dbReference type="RefSeq" id="WP_122970471.1">
    <property type="nucleotide sequence ID" value="NZ_RHLQ01000001.1"/>
</dbReference>
<comment type="caution">
    <text evidence="5">The sequence shown here is derived from an EMBL/GenBank/DDBJ whole genome shotgun (WGS) entry which is preliminary data.</text>
</comment>
<reference evidence="5 6" key="1">
    <citation type="journal article" date="2014" name="Int. J. Syst. Evol. Microbiol.">
        <title>Lysinibacillus halotolerans sp. nov., isolated from saline-alkaline soil.</title>
        <authorList>
            <person name="Kong D."/>
            <person name="Wang Y."/>
            <person name="Zhao B."/>
            <person name="Li Y."/>
            <person name="Song J."/>
            <person name="Zhai Y."/>
            <person name="Zhang C."/>
            <person name="Wang H."/>
            <person name="Chen X."/>
            <person name="Zhao B."/>
            <person name="Ruan Z."/>
        </authorList>
    </citation>
    <scope>NUCLEOTIDE SEQUENCE [LARGE SCALE GENOMIC DNA]</scope>
    <source>
        <strain evidence="5 6">MCCC 1A12703</strain>
    </source>
</reference>
<dbReference type="InterPro" id="IPR029044">
    <property type="entry name" value="Nucleotide-diphossugar_trans"/>
</dbReference>
<dbReference type="OrthoDB" id="396512at2"/>
<dbReference type="PANTHER" id="PTHR22916">
    <property type="entry name" value="GLYCOSYLTRANSFERASE"/>
    <property type="match status" value="1"/>
</dbReference>
<evidence type="ECO:0000256" key="3">
    <source>
        <dbReference type="ARBA" id="ARBA00022679"/>
    </source>
</evidence>
<accession>A0A3M8HHG6</accession>
<dbReference type="CDD" id="cd00761">
    <property type="entry name" value="Glyco_tranf_GTA_type"/>
    <property type="match status" value="1"/>
</dbReference>
<name>A0A3M8HHG6_9BACI</name>
<dbReference type="Proteomes" id="UP000279909">
    <property type="component" value="Unassembled WGS sequence"/>
</dbReference>
<dbReference type="Gene3D" id="3.90.550.10">
    <property type="entry name" value="Spore Coat Polysaccharide Biosynthesis Protein SpsA, Chain A"/>
    <property type="match status" value="1"/>
</dbReference>
<keyword evidence="3 5" id="KW-0808">Transferase</keyword>
<keyword evidence="6" id="KW-1185">Reference proteome</keyword>